<dbReference type="Proteomes" id="UP000070366">
    <property type="component" value="Unassembled WGS sequence"/>
</dbReference>
<name>A0A136Q551_9FIRM</name>
<comment type="caution">
    <text evidence="2">The sequence shown here is derived from an EMBL/GenBank/DDBJ whole genome shotgun (WGS) entry which is preliminary data.</text>
</comment>
<keyword evidence="1" id="KW-0812">Transmembrane</keyword>
<keyword evidence="1" id="KW-1133">Transmembrane helix</keyword>
<keyword evidence="1" id="KW-0472">Membrane</keyword>
<dbReference type="AlphaFoldDB" id="A0A136Q551"/>
<gene>
    <name evidence="2" type="ORF">HMPREF3293_01384</name>
</gene>
<organism evidence="2 3">
    <name type="scientific">Christensenella minuta</name>
    <dbReference type="NCBI Taxonomy" id="626937"/>
    <lineage>
        <taxon>Bacteria</taxon>
        <taxon>Bacillati</taxon>
        <taxon>Bacillota</taxon>
        <taxon>Clostridia</taxon>
        <taxon>Christensenellales</taxon>
        <taxon>Christensenellaceae</taxon>
        <taxon>Christensenella</taxon>
    </lineage>
</organism>
<evidence type="ECO:0000256" key="1">
    <source>
        <dbReference type="SAM" id="Phobius"/>
    </source>
</evidence>
<evidence type="ECO:0008006" key="4">
    <source>
        <dbReference type="Google" id="ProtNLM"/>
    </source>
</evidence>
<dbReference type="STRING" id="626937.HMPREF3293_01384"/>
<dbReference type="EMBL" id="LSZW01000056">
    <property type="protein sequence ID" value="KXK65780.1"/>
    <property type="molecule type" value="Genomic_DNA"/>
</dbReference>
<feature type="transmembrane region" description="Helical" evidence="1">
    <location>
        <begin position="736"/>
        <end position="756"/>
    </location>
</feature>
<proteinExistence type="predicted"/>
<dbReference type="InterPro" id="IPR012332">
    <property type="entry name" value="Autotransporter_pectin_lyase_C"/>
</dbReference>
<evidence type="ECO:0000313" key="2">
    <source>
        <dbReference type="EMBL" id="KXK65780.1"/>
    </source>
</evidence>
<protein>
    <recommendedName>
        <fullName evidence="4">LPXTG-motif protein cell wall anchor domain protein</fullName>
    </recommendedName>
</protein>
<dbReference type="PATRIC" id="fig|626937.4.peg.1366"/>
<evidence type="ECO:0000313" key="3">
    <source>
        <dbReference type="Proteomes" id="UP000070366"/>
    </source>
</evidence>
<sequence length="765" mass="78397">MKTAERREYDMKTRRSCKRMISVILCVAVALTVVSGGVAFAQETGTAGTEGGMCLKGCTLESGHEGECVLAPAGTEDGPADEESTEAEQLQARIDALPAPEETVGMDDASLEALKAEMDAIYAEIDALADGAQALDTAKLGALAQAFAPAPMMAVVPVQVDESGYTEWTSTDSLPSSGKYKLMNSVTLSGDVTVGKWAGSRPGTPSDTLVLDLNGHTVTAAGGRAFFVQVTGGLTIEDSAGGGKITNAGVSDSMKTLVQVNGGAFTLKGGTLENVTSGGTALFLNGNSTTIISGGTVENVAQGANAVYVNGGSFSMEGGSVKTSTTYSSKAAIYANSSAASIEISGGNIESATVGVYAAVTPVTVTGGAITAGAQAFQTRYATIPEDSTVTVESGGAVFYTFSGSDNKVYGGDFDAPAIVEEYTSEQPGTATIFGGTYTVSPMDYVDGGSAAASYTEAGKDGVFVVGTSDKIADKVSLAPTGSQIEVLQGDIDLSIAADGVTVINSGNGTVKVNNAEVTQDPLVTHTHHAVKIDAKEATATENGNIEYWYCADCGKYFSGEALTQEISLADTVIPATGEPGARDVYYKDASTGITLHADTRAVPEGTYLVAKPVTEAEQDYAAAKELLKDKAGKFVLYDITLVNAQGEAIQPAGPVIIGIPVPDGYDKTALTVHHIGDDHTAEEYGVAENEGMAYIQTEHFSKYALAEKGRMSGTGGTAADGGTPKTGDTADMTPYILLVTAAAAAAAAAAVTLVVRNKKQHQAK</sequence>
<dbReference type="KEGG" id="cmiu:B1H56_12205"/>
<accession>A0A136Q551</accession>
<dbReference type="OrthoDB" id="2002407at2"/>
<reference evidence="3" key="1">
    <citation type="submission" date="2016-02" db="EMBL/GenBank/DDBJ databases">
        <authorList>
            <person name="Mitreva M."/>
            <person name="Pepin K.H."/>
            <person name="Mihindukulasuriya K.A."/>
            <person name="Fulton R."/>
            <person name="Fronick C."/>
            <person name="O'Laughlin M."/>
            <person name="Miner T."/>
            <person name="Herter B."/>
            <person name="Rosa B.A."/>
            <person name="Cordes M."/>
            <person name="Tomlinson C."/>
            <person name="Wollam A."/>
            <person name="Palsikar V.B."/>
            <person name="Mardis E.R."/>
            <person name="Wilson R.K."/>
        </authorList>
    </citation>
    <scope>NUCLEOTIDE SEQUENCE [LARGE SCALE GENOMIC DNA]</scope>
    <source>
        <strain evidence="3">DSM 22607</strain>
    </source>
</reference>
<keyword evidence="3" id="KW-1185">Reference proteome</keyword>
<dbReference type="Gene3D" id="2.160.20.20">
    <property type="match status" value="1"/>
</dbReference>